<name>A0AAX2RKC1_BURCE</name>
<proteinExistence type="predicted"/>
<keyword evidence="1" id="KW-0812">Transmembrane</keyword>
<dbReference type="AlphaFoldDB" id="A0AAX2RKC1"/>
<sequence>MELLLWIGIPVVVVSILVAGFRQSSWRKAQTDRRIQELGREGFRASHALSRGGVSVLFDDSRREVAFVRWDSTYTFSYADVRTRTWHWLDKNGTKINNRISIAIANPETPLFDVHMLGARDAEQWMAKIDAILES</sequence>
<keyword evidence="1" id="KW-0472">Membrane</keyword>
<dbReference type="RefSeq" id="WP_134256822.1">
    <property type="nucleotide sequence ID" value="NZ_SNSG01000032.1"/>
</dbReference>
<dbReference type="Proteomes" id="UP000298234">
    <property type="component" value="Unassembled WGS sequence"/>
</dbReference>
<feature type="transmembrane region" description="Helical" evidence="1">
    <location>
        <begin position="6"/>
        <end position="24"/>
    </location>
</feature>
<keyword evidence="1" id="KW-1133">Transmembrane helix</keyword>
<evidence type="ECO:0000313" key="3">
    <source>
        <dbReference type="Proteomes" id="UP000298234"/>
    </source>
</evidence>
<protein>
    <submittedName>
        <fullName evidence="2">Uncharacterized protein</fullName>
    </submittedName>
</protein>
<comment type="caution">
    <text evidence="2">The sequence shown here is derived from an EMBL/GenBank/DDBJ whole genome shotgun (WGS) entry which is preliminary data.</text>
</comment>
<evidence type="ECO:0000256" key="1">
    <source>
        <dbReference type="SAM" id="Phobius"/>
    </source>
</evidence>
<organism evidence="2 3">
    <name type="scientific">Burkholderia cepacia</name>
    <name type="common">Pseudomonas cepacia</name>
    <dbReference type="NCBI Taxonomy" id="292"/>
    <lineage>
        <taxon>Bacteria</taxon>
        <taxon>Pseudomonadati</taxon>
        <taxon>Pseudomonadota</taxon>
        <taxon>Betaproteobacteria</taxon>
        <taxon>Burkholderiales</taxon>
        <taxon>Burkholderiaceae</taxon>
        <taxon>Burkholderia</taxon>
        <taxon>Burkholderia cepacia complex</taxon>
    </lineage>
</organism>
<accession>A0AAX2RKC1</accession>
<gene>
    <name evidence="2" type="ORF">E3D37_26685</name>
</gene>
<dbReference type="EMBL" id="SNSQ01000035">
    <property type="protein sequence ID" value="TEU41605.1"/>
    <property type="molecule type" value="Genomic_DNA"/>
</dbReference>
<dbReference type="GeneID" id="99665284"/>
<reference evidence="2 3" key="1">
    <citation type="submission" date="2019-03" db="EMBL/GenBank/DDBJ databases">
        <title>Burkholderia cepacia outbreak.</title>
        <authorList>
            <person name="Farzana R."/>
            <person name="Walsh T.R."/>
        </authorList>
    </citation>
    <scope>NUCLEOTIDE SEQUENCE [LARGE SCALE GENOMIC DNA]</scope>
    <source>
        <strain evidence="3">d13</strain>
    </source>
</reference>
<evidence type="ECO:0000313" key="2">
    <source>
        <dbReference type="EMBL" id="TEU41605.1"/>
    </source>
</evidence>